<organism evidence="1 2">
    <name type="scientific">Miniphocaeibacter halophilus</name>
    <dbReference type="NCBI Taxonomy" id="2931922"/>
    <lineage>
        <taxon>Bacteria</taxon>
        <taxon>Bacillati</taxon>
        <taxon>Bacillota</taxon>
        <taxon>Tissierellia</taxon>
        <taxon>Tissierellales</taxon>
        <taxon>Peptoniphilaceae</taxon>
        <taxon>Miniphocaeibacter</taxon>
    </lineage>
</organism>
<gene>
    <name evidence="1" type="ORF">JFY71_07715</name>
</gene>
<accession>A0AC61MNX4</accession>
<dbReference type="EMBL" id="CP066744">
    <property type="protein sequence ID" value="QQK07207.1"/>
    <property type="molecule type" value="Genomic_DNA"/>
</dbReference>
<proteinExistence type="predicted"/>
<name>A0AC61MNX4_9FIRM</name>
<dbReference type="Proteomes" id="UP000595814">
    <property type="component" value="Chromosome"/>
</dbReference>
<keyword evidence="2" id="KW-1185">Reference proteome</keyword>
<evidence type="ECO:0000313" key="1">
    <source>
        <dbReference type="EMBL" id="QQK07207.1"/>
    </source>
</evidence>
<reference evidence="1 2" key="1">
    <citation type="journal article" date="2022" name="Int. J. Syst. Evol. Microbiol.">
        <title>Miniphocaeibacter halophilus sp. nov., an ammonium-tolerant acetate-producing bacterium isolated from a biogas system.</title>
        <authorList>
            <person name="Schnurer A."/>
            <person name="Singh A."/>
            <person name="Bi S."/>
            <person name="Qiao W."/>
            <person name="Westerholm M."/>
        </authorList>
    </citation>
    <scope>NUCLEOTIDE SEQUENCE [LARGE SCALE GENOMIC DNA]</scope>
    <source>
        <strain evidence="1 2">AMB_01</strain>
    </source>
</reference>
<evidence type="ECO:0000313" key="2">
    <source>
        <dbReference type="Proteomes" id="UP000595814"/>
    </source>
</evidence>
<protein>
    <submittedName>
        <fullName evidence="1">HutP family protein</fullName>
    </submittedName>
</protein>
<sequence length="138" mass="14667">MKTSKEVAKVAIKLALSENFDEERELKKEFETVGIKSCAVNIGGNILNSIPKLLESALVSAKRNNLVGDNHVYDGAVLGATKEALNQIIEKASGLNAGGKIGIARGEDHIAVCIFISVGLLHLNELSIGLGHRVIPIN</sequence>